<proteinExistence type="predicted"/>
<organism evidence="1 2">
    <name type="scientific">Paramuricea clavata</name>
    <name type="common">Red gorgonian</name>
    <name type="synonym">Violescent sea-whip</name>
    <dbReference type="NCBI Taxonomy" id="317549"/>
    <lineage>
        <taxon>Eukaryota</taxon>
        <taxon>Metazoa</taxon>
        <taxon>Cnidaria</taxon>
        <taxon>Anthozoa</taxon>
        <taxon>Octocorallia</taxon>
        <taxon>Malacalcyonacea</taxon>
        <taxon>Plexauridae</taxon>
        <taxon>Paramuricea</taxon>
    </lineage>
</organism>
<dbReference type="PROSITE" id="PS50878">
    <property type="entry name" value="RT_POL"/>
    <property type="match status" value="1"/>
</dbReference>
<sequence>DLGISGDHWSWIADYLSDCSQMTVLNGCQSQSMSVKYGVPQGSVLGPILFSLYCNDLPEICDDDEGDIYMYADDTTIYVIGPTHDSVATTLNRVICKLHEWCCNNFLTPHPDKTEFMILGRGKFVGPLQSIKLGNTYLKQVESSRCLGIEIDSTLKWKAHVTDLTKSFAQKLNLLKSLYFLPTKARADFYFKVILPSITYGLVIWGSCGKTLFDELERIHVRAAKVIYKLDLQTPTEDVLAQTNWKPLEKLYSQRLLFLAQNCYYGYSPGADLESSNQGSN</sequence>
<accession>A0A6S7HBE8</accession>
<dbReference type="InterPro" id="IPR043502">
    <property type="entry name" value="DNA/RNA_pol_sf"/>
</dbReference>
<reference evidence="1" key="1">
    <citation type="submission" date="2020-04" db="EMBL/GenBank/DDBJ databases">
        <authorList>
            <person name="Alioto T."/>
            <person name="Alioto T."/>
            <person name="Gomez Garrido J."/>
        </authorList>
    </citation>
    <scope>NUCLEOTIDE SEQUENCE</scope>
    <source>
        <strain evidence="1">A484AB</strain>
    </source>
</reference>
<dbReference type="SUPFAM" id="SSF56672">
    <property type="entry name" value="DNA/RNA polymerases"/>
    <property type="match status" value="1"/>
</dbReference>
<dbReference type="OrthoDB" id="7998822at2759"/>
<dbReference type="PANTHER" id="PTHR33332">
    <property type="entry name" value="REVERSE TRANSCRIPTASE DOMAIN-CONTAINING PROTEIN"/>
    <property type="match status" value="1"/>
</dbReference>
<dbReference type="AlphaFoldDB" id="A0A6S7HBE8"/>
<evidence type="ECO:0000313" key="1">
    <source>
        <dbReference type="EMBL" id="CAB4003155.1"/>
    </source>
</evidence>
<dbReference type="EMBL" id="CACRXK020004553">
    <property type="protein sequence ID" value="CAB4003155.1"/>
    <property type="molecule type" value="Genomic_DNA"/>
</dbReference>
<comment type="caution">
    <text evidence="1">The sequence shown here is derived from an EMBL/GenBank/DDBJ whole genome shotgun (WGS) entry which is preliminary data.</text>
</comment>
<keyword evidence="2" id="KW-1185">Reference proteome</keyword>
<dbReference type="InterPro" id="IPR000477">
    <property type="entry name" value="RT_dom"/>
</dbReference>
<feature type="non-terminal residue" evidence="1">
    <location>
        <position position="1"/>
    </location>
</feature>
<dbReference type="Proteomes" id="UP001152795">
    <property type="component" value="Unassembled WGS sequence"/>
</dbReference>
<protein>
    <submittedName>
        <fullName evidence="1">Uncharacterized protein</fullName>
    </submittedName>
</protein>
<gene>
    <name evidence="1" type="ORF">PACLA_8A043203</name>
</gene>
<dbReference type="Pfam" id="PF00078">
    <property type="entry name" value="RVT_1"/>
    <property type="match status" value="1"/>
</dbReference>
<name>A0A6S7HBE8_PARCT</name>
<evidence type="ECO:0000313" key="2">
    <source>
        <dbReference type="Proteomes" id="UP001152795"/>
    </source>
</evidence>